<comment type="caution">
    <text evidence="1">The sequence shown here is derived from an EMBL/GenBank/DDBJ whole genome shotgun (WGS) entry which is preliminary data.</text>
</comment>
<dbReference type="EMBL" id="DXBF01000011">
    <property type="protein sequence ID" value="HIZ61423.1"/>
    <property type="molecule type" value="Genomic_DNA"/>
</dbReference>
<name>A0A9D2FHN0_9FIRM</name>
<organism evidence="1 2">
    <name type="scientific">Candidatus Gemmiger avistercoris</name>
    <dbReference type="NCBI Taxonomy" id="2838606"/>
    <lineage>
        <taxon>Bacteria</taxon>
        <taxon>Bacillati</taxon>
        <taxon>Bacillota</taxon>
        <taxon>Clostridia</taxon>
        <taxon>Eubacteriales</taxon>
        <taxon>Gemmiger</taxon>
    </lineage>
</organism>
<proteinExistence type="predicted"/>
<evidence type="ECO:0000313" key="2">
    <source>
        <dbReference type="Proteomes" id="UP000824105"/>
    </source>
</evidence>
<reference evidence="1" key="2">
    <citation type="submission" date="2021-04" db="EMBL/GenBank/DDBJ databases">
        <authorList>
            <person name="Gilroy R."/>
        </authorList>
    </citation>
    <scope>NUCLEOTIDE SEQUENCE</scope>
    <source>
        <strain evidence="1">CHK188-11489</strain>
    </source>
</reference>
<reference evidence="1" key="1">
    <citation type="journal article" date="2021" name="PeerJ">
        <title>Extensive microbial diversity within the chicken gut microbiome revealed by metagenomics and culture.</title>
        <authorList>
            <person name="Gilroy R."/>
            <person name="Ravi A."/>
            <person name="Getino M."/>
            <person name="Pursley I."/>
            <person name="Horton D.L."/>
            <person name="Alikhan N.F."/>
            <person name="Baker D."/>
            <person name="Gharbi K."/>
            <person name="Hall N."/>
            <person name="Watson M."/>
            <person name="Adriaenssens E.M."/>
            <person name="Foster-Nyarko E."/>
            <person name="Jarju S."/>
            <person name="Secka A."/>
            <person name="Antonio M."/>
            <person name="Oren A."/>
            <person name="Chaudhuri R.R."/>
            <person name="La Ragione R."/>
            <person name="Hildebrand F."/>
            <person name="Pallen M.J."/>
        </authorList>
    </citation>
    <scope>NUCLEOTIDE SEQUENCE</scope>
    <source>
        <strain evidence="1">CHK188-11489</strain>
    </source>
</reference>
<protein>
    <submittedName>
        <fullName evidence="1">Uncharacterized protein</fullName>
    </submittedName>
</protein>
<sequence length="123" mass="13798">MSETTFNMFNLGICKCCGQSRHLSSPAATQEDADQRATQECTCIQGKTVRGQMEERRVLQEIFPDVGDEVQNLLREVARMIREEQIYSGTSIKVAENVVAKFSLKKGVVSIVRAEKVEQSRSI</sequence>
<evidence type="ECO:0000313" key="1">
    <source>
        <dbReference type="EMBL" id="HIZ61423.1"/>
    </source>
</evidence>
<dbReference type="Proteomes" id="UP000824105">
    <property type="component" value="Unassembled WGS sequence"/>
</dbReference>
<dbReference type="AlphaFoldDB" id="A0A9D2FHN0"/>
<accession>A0A9D2FHN0</accession>
<gene>
    <name evidence="1" type="ORF">H9724_01450</name>
</gene>